<dbReference type="Proteomes" id="UP001595823">
    <property type="component" value="Unassembled WGS sequence"/>
</dbReference>
<protein>
    <submittedName>
        <fullName evidence="4">Helix-turn-helix transcriptional regulator</fullName>
    </submittedName>
</protein>
<dbReference type="InterPro" id="IPR013196">
    <property type="entry name" value="HTH_11"/>
</dbReference>
<sequence length="325" mass="35707">MTPDRFFTLLLALRTRPTTTVAVLAEEAGASERTVIRDLHWLQDAGFPVLLRRGRYGGVSMLPGGALDTSRLTPGEREHLALAGLDRAQRERLGVEGVSDRALRKVAGTRSADGLVPIGEVVVSDNRPWFGPEAEGVSPAEIVGDLRRGVRLKVEYRRSDGTVRERTVDPYGLLVKGGRWYLVADMAGEPRLLGMQRIIRWEPLASRRRLRRGAGLAEVAAELTSGWEAQGDKVMRLRIKEDRVELAKRMIGMRLSLCGDGGSTGGVAGDGRPVEPGWVEAELRYRVADDVRQVLAFADSIEVVGPPEAREKAKELAERILGQYV</sequence>
<evidence type="ECO:0000259" key="2">
    <source>
        <dbReference type="Pfam" id="PF13280"/>
    </source>
</evidence>
<dbReference type="EMBL" id="JBHSDK010000013">
    <property type="protein sequence ID" value="MFC4335361.1"/>
    <property type="molecule type" value="Genomic_DNA"/>
</dbReference>
<dbReference type="SUPFAM" id="SSF46785">
    <property type="entry name" value="Winged helix' DNA-binding domain"/>
    <property type="match status" value="1"/>
</dbReference>
<dbReference type="PANTHER" id="PTHR34580:SF3">
    <property type="entry name" value="PROTEIN PAFB"/>
    <property type="match status" value="1"/>
</dbReference>
<proteinExistence type="predicted"/>
<dbReference type="RefSeq" id="WP_380620075.1">
    <property type="nucleotide sequence ID" value="NZ_JBHSDK010000013.1"/>
</dbReference>
<reference evidence="5" key="1">
    <citation type="journal article" date="2019" name="Int. J. Syst. Evol. Microbiol.">
        <title>The Global Catalogue of Microorganisms (GCM) 10K type strain sequencing project: providing services to taxonomists for standard genome sequencing and annotation.</title>
        <authorList>
            <consortium name="The Broad Institute Genomics Platform"/>
            <consortium name="The Broad Institute Genome Sequencing Center for Infectious Disease"/>
            <person name="Wu L."/>
            <person name="Ma J."/>
        </authorList>
    </citation>
    <scope>NUCLEOTIDE SEQUENCE [LARGE SCALE GENOMIC DNA]</scope>
    <source>
        <strain evidence="5">IBRC-M 10908</strain>
    </source>
</reference>
<feature type="domain" description="WYL" evidence="2">
    <location>
        <begin position="146"/>
        <end position="202"/>
    </location>
</feature>
<gene>
    <name evidence="4" type="ORF">ACFPET_09140</name>
</gene>
<dbReference type="InterPro" id="IPR036388">
    <property type="entry name" value="WH-like_DNA-bd_sf"/>
</dbReference>
<dbReference type="InterPro" id="IPR057727">
    <property type="entry name" value="WCX_dom"/>
</dbReference>
<keyword evidence="5" id="KW-1185">Reference proteome</keyword>
<dbReference type="InterPro" id="IPR036390">
    <property type="entry name" value="WH_DNA-bd_sf"/>
</dbReference>
<dbReference type="InterPro" id="IPR051534">
    <property type="entry name" value="CBASS_pafABC_assoc_protein"/>
</dbReference>
<evidence type="ECO:0000259" key="1">
    <source>
        <dbReference type="Pfam" id="PF08279"/>
    </source>
</evidence>
<name>A0ABV8TXX1_9ACTN</name>
<dbReference type="InterPro" id="IPR026881">
    <property type="entry name" value="WYL_dom"/>
</dbReference>
<dbReference type="PROSITE" id="PS52050">
    <property type="entry name" value="WYL"/>
    <property type="match status" value="1"/>
</dbReference>
<organism evidence="4 5">
    <name type="scientific">Salininema proteolyticum</name>
    <dbReference type="NCBI Taxonomy" id="1607685"/>
    <lineage>
        <taxon>Bacteria</taxon>
        <taxon>Bacillati</taxon>
        <taxon>Actinomycetota</taxon>
        <taxon>Actinomycetes</taxon>
        <taxon>Glycomycetales</taxon>
        <taxon>Glycomycetaceae</taxon>
        <taxon>Salininema</taxon>
    </lineage>
</organism>
<comment type="caution">
    <text evidence="4">The sequence shown here is derived from an EMBL/GenBank/DDBJ whole genome shotgun (WGS) entry which is preliminary data.</text>
</comment>
<dbReference type="PANTHER" id="PTHR34580">
    <property type="match status" value="1"/>
</dbReference>
<dbReference type="Pfam" id="PF25583">
    <property type="entry name" value="WCX"/>
    <property type="match status" value="1"/>
</dbReference>
<feature type="domain" description="WCX" evidence="3">
    <location>
        <begin position="273"/>
        <end position="321"/>
    </location>
</feature>
<dbReference type="Pfam" id="PF13280">
    <property type="entry name" value="WYL"/>
    <property type="match status" value="1"/>
</dbReference>
<evidence type="ECO:0000313" key="5">
    <source>
        <dbReference type="Proteomes" id="UP001595823"/>
    </source>
</evidence>
<feature type="domain" description="Helix-turn-helix type 11" evidence="1">
    <location>
        <begin position="8"/>
        <end position="57"/>
    </location>
</feature>
<accession>A0ABV8TXX1</accession>
<dbReference type="Pfam" id="PF08279">
    <property type="entry name" value="HTH_11"/>
    <property type="match status" value="1"/>
</dbReference>
<dbReference type="Gene3D" id="1.10.10.10">
    <property type="entry name" value="Winged helix-like DNA-binding domain superfamily/Winged helix DNA-binding domain"/>
    <property type="match status" value="1"/>
</dbReference>
<evidence type="ECO:0000313" key="4">
    <source>
        <dbReference type="EMBL" id="MFC4335361.1"/>
    </source>
</evidence>
<evidence type="ECO:0000259" key="3">
    <source>
        <dbReference type="Pfam" id="PF25583"/>
    </source>
</evidence>